<reference evidence="1 2" key="1">
    <citation type="submission" date="2017-11" db="EMBL/GenBank/DDBJ databases">
        <title>Draft Genome Sequence of Sporolactobacillus inulinus NBRC 111894 Isolated from Koso, a Japanese Sugar-Vegetable Fermented Beverage.</title>
        <authorList>
            <person name="Chiou T.Y."/>
            <person name="Oshima K."/>
            <person name="Suda W."/>
            <person name="Hattori M."/>
            <person name="Takahashi T."/>
        </authorList>
    </citation>
    <scope>NUCLEOTIDE SEQUENCE [LARGE SCALE GENOMIC DNA]</scope>
    <source>
        <strain evidence="1 2">NBRC111894</strain>
    </source>
</reference>
<sequence length="51" mass="5902">MKQLIETVLVDGASAESFKYGLFLFPWWTFYHTIEVQDTCCPIGSCHSHTY</sequence>
<comment type="caution">
    <text evidence="1">The sequence shown here is derived from an EMBL/GenBank/DDBJ whole genome shotgun (WGS) entry which is preliminary data.</text>
</comment>
<proteinExistence type="predicted"/>
<gene>
    <name evidence="1" type="ORF">NBRC111894_1430</name>
</gene>
<accession>A0A4Y1ZA19</accession>
<name>A0A4Y1ZA19_9BACL</name>
<dbReference type="EMBL" id="BEXB01000009">
    <property type="protein sequence ID" value="GAY75876.1"/>
    <property type="molecule type" value="Genomic_DNA"/>
</dbReference>
<dbReference type="AlphaFoldDB" id="A0A4Y1ZA19"/>
<evidence type="ECO:0000313" key="1">
    <source>
        <dbReference type="EMBL" id="GAY75876.1"/>
    </source>
</evidence>
<dbReference type="Proteomes" id="UP000319716">
    <property type="component" value="Unassembled WGS sequence"/>
</dbReference>
<evidence type="ECO:0000313" key="2">
    <source>
        <dbReference type="Proteomes" id="UP000319716"/>
    </source>
</evidence>
<organism evidence="1 2">
    <name type="scientific">Sporolactobacillus inulinus</name>
    <dbReference type="NCBI Taxonomy" id="2078"/>
    <lineage>
        <taxon>Bacteria</taxon>
        <taxon>Bacillati</taxon>
        <taxon>Bacillota</taxon>
        <taxon>Bacilli</taxon>
        <taxon>Bacillales</taxon>
        <taxon>Sporolactobacillaceae</taxon>
        <taxon>Sporolactobacillus</taxon>
    </lineage>
</organism>
<protein>
    <submittedName>
        <fullName evidence="1">Uncharacterized protein</fullName>
    </submittedName>
</protein>